<protein>
    <submittedName>
        <fullName evidence="2 4">Uncharacterized protein</fullName>
    </submittedName>
</protein>
<accession>A0A0R3WV58</accession>
<reference evidence="2 3" key="2">
    <citation type="submission" date="2018-11" db="EMBL/GenBank/DDBJ databases">
        <authorList>
            <consortium name="Pathogen Informatics"/>
        </authorList>
    </citation>
    <scope>NUCLEOTIDE SEQUENCE [LARGE SCALE GENOMIC DNA]</scope>
</reference>
<evidence type="ECO:0000313" key="2">
    <source>
        <dbReference type="EMBL" id="VDM25329.1"/>
    </source>
</evidence>
<organism evidence="4">
    <name type="scientific">Hydatigena taeniaeformis</name>
    <name type="common">Feline tapeworm</name>
    <name type="synonym">Taenia taeniaeformis</name>
    <dbReference type="NCBI Taxonomy" id="6205"/>
    <lineage>
        <taxon>Eukaryota</taxon>
        <taxon>Metazoa</taxon>
        <taxon>Spiralia</taxon>
        <taxon>Lophotrochozoa</taxon>
        <taxon>Platyhelminthes</taxon>
        <taxon>Cestoda</taxon>
        <taxon>Eucestoda</taxon>
        <taxon>Cyclophyllidea</taxon>
        <taxon>Taeniidae</taxon>
        <taxon>Hydatigera</taxon>
    </lineage>
</organism>
<keyword evidence="3" id="KW-1185">Reference proteome</keyword>
<reference evidence="4" key="1">
    <citation type="submission" date="2017-02" db="UniProtKB">
        <authorList>
            <consortium name="WormBaseParasite"/>
        </authorList>
    </citation>
    <scope>IDENTIFICATION</scope>
</reference>
<feature type="compositionally biased region" description="Gly residues" evidence="1">
    <location>
        <begin position="104"/>
        <end position="116"/>
    </location>
</feature>
<dbReference type="EMBL" id="UYWX01004931">
    <property type="protein sequence ID" value="VDM25329.1"/>
    <property type="molecule type" value="Genomic_DNA"/>
</dbReference>
<name>A0A0R3WV58_HYDTA</name>
<evidence type="ECO:0000313" key="4">
    <source>
        <dbReference type="WBParaSite" id="TTAC_0000464801-mRNA-1"/>
    </source>
</evidence>
<sequence length="124" mass="13365">MGGCVETPAWNEFSKYQSNEHMVSRRVVSTAGSGDWCGVVQCSAVQCGEVQCVVCGGGGIIMVWVNVRCGERKGRRMHLRFRCGWELGEKERMHLHQFERMRRSGGGGGGVGGGGGERGDAASE</sequence>
<evidence type="ECO:0000313" key="3">
    <source>
        <dbReference type="Proteomes" id="UP000274429"/>
    </source>
</evidence>
<dbReference type="AlphaFoldDB" id="A0A0R3WV58"/>
<dbReference type="WBParaSite" id="TTAC_0000464801-mRNA-1">
    <property type="protein sequence ID" value="TTAC_0000464801-mRNA-1"/>
    <property type="gene ID" value="TTAC_0000464801"/>
</dbReference>
<evidence type="ECO:0000256" key="1">
    <source>
        <dbReference type="SAM" id="MobiDB-lite"/>
    </source>
</evidence>
<proteinExistence type="predicted"/>
<dbReference type="Proteomes" id="UP000274429">
    <property type="component" value="Unassembled WGS sequence"/>
</dbReference>
<feature type="region of interest" description="Disordered" evidence="1">
    <location>
        <begin position="100"/>
        <end position="124"/>
    </location>
</feature>
<gene>
    <name evidence="2" type="ORF">TTAC_LOCUS4633</name>
</gene>